<keyword evidence="5" id="KW-1185">Reference proteome</keyword>
<dbReference type="SUPFAM" id="SSF52172">
    <property type="entry name" value="CheY-like"/>
    <property type="match status" value="1"/>
</dbReference>
<accession>A0A0P9HB75</accession>
<dbReference type="GO" id="GO:0000160">
    <property type="term" value="P:phosphorelay signal transduction system"/>
    <property type="evidence" value="ECO:0007669"/>
    <property type="project" value="InterPro"/>
</dbReference>
<sequence>MATVLVVDDSPVSQRLLSYTLQRAGYTVMMASNGCEALDILNVQMVDLVISDLAMPEMDGLSLLEAIRADQQLCNLQLVMLTASGQEHDRSLAEAAGASDFLTKPTSTRDLLATVGRLVG</sequence>
<dbReference type="PANTHER" id="PTHR44591">
    <property type="entry name" value="STRESS RESPONSE REGULATOR PROTEIN 1"/>
    <property type="match status" value="1"/>
</dbReference>
<name>A0A0P9HB75_9CHLR</name>
<keyword evidence="1 2" id="KW-0597">Phosphoprotein</keyword>
<reference evidence="4 5" key="1">
    <citation type="submission" date="2015-09" db="EMBL/GenBank/DDBJ databases">
        <title>Draft genome sequence of Kouleothrix aurantiaca JCM 19913.</title>
        <authorList>
            <person name="Hemp J."/>
        </authorList>
    </citation>
    <scope>NUCLEOTIDE SEQUENCE [LARGE SCALE GENOMIC DNA]</scope>
    <source>
        <strain evidence="4 5">COM-B</strain>
    </source>
</reference>
<comment type="caution">
    <text evidence="4">The sequence shown here is derived from an EMBL/GenBank/DDBJ whole genome shotgun (WGS) entry which is preliminary data.</text>
</comment>
<evidence type="ECO:0000256" key="1">
    <source>
        <dbReference type="ARBA" id="ARBA00022553"/>
    </source>
</evidence>
<evidence type="ECO:0000313" key="5">
    <source>
        <dbReference type="Proteomes" id="UP000050509"/>
    </source>
</evidence>
<evidence type="ECO:0000259" key="3">
    <source>
        <dbReference type="PROSITE" id="PS50110"/>
    </source>
</evidence>
<dbReference type="AlphaFoldDB" id="A0A0P9HB75"/>
<dbReference type="CDD" id="cd17546">
    <property type="entry name" value="REC_hyHK_CKI1_RcsC-like"/>
    <property type="match status" value="1"/>
</dbReference>
<dbReference type="InterPro" id="IPR011006">
    <property type="entry name" value="CheY-like_superfamily"/>
</dbReference>
<dbReference type="EMBL" id="LJCR01000828">
    <property type="protein sequence ID" value="KPV51651.1"/>
    <property type="molecule type" value="Genomic_DNA"/>
</dbReference>
<feature type="modified residue" description="4-aspartylphosphate" evidence="2">
    <location>
        <position position="52"/>
    </location>
</feature>
<organism evidence="4 5">
    <name type="scientific">Kouleothrix aurantiaca</name>
    <dbReference type="NCBI Taxonomy" id="186479"/>
    <lineage>
        <taxon>Bacteria</taxon>
        <taxon>Bacillati</taxon>
        <taxon>Chloroflexota</taxon>
        <taxon>Chloroflexia</taxon>
        <taxon>Chloroflexales</taxon>
        <taxon>Roseiflexineae</taxon>
        <taxon>Roseiflexaceae</taxon>
        <taxon>Kouleothrix</taxon>
    </lineage>
</organism>
<evidence type="ECO:0000256" key="2">
    <source>
        <dbReference type="PROSITE-ProRule" id="PRU00169"/>
    </source>
</evidence>
<gene>
    <name evidence="4" type="ORF">SE17_19990</name>
</gene>
<proteinExistence type="predicted"/>
<dbReference type="InterPro" id="IPR050595">
    <property type="entry name" value="Bact_response_regulator"/>
</dbReference>
<dbReference type="Gene3D" id="3.40.50.2300">
    <property type="match status" value="1"/>
</dbReference>
<dbReference type="Proteomes" id="UP000050509">
    <property type="component" value="Unassembled WGS sequence"/>
</dbReference>
<dbReference type="Pfam" id="PF00072">
    <property type="entry name" value="Response_reg"/>
    <property type="match status" value="1"/>
</dbReference>
<feature type="domain" description="Response regulatory" evidence="3">
    <location>
        <begin position="3"/>
        <end position="119"/>
    </location>
</feature>
<protein>
    <recommendedName>
        <fullName evidence="3">Response regulatory domain-containing protein</fullName>
    </recommendedName>
</protein>
<dbReference type="SMART" id="SM00448">
    <property type="entry name" value="REC"/>
    <property type="match status" value="1"/>
</dbReference>
<dbReference type="PROSITE" id="PS50110">
    <property type="entry name" value="RESPONSE_REGULATORY"/>
    <property type="match status" value="1"/>
</dbReference>
<dbReference type="InterPro" id="IPR001789">
    <property type="entry name" value="Sig_transdc_resp-reg_receiver"/>
</dbReference>
<evidence type="ECO:0000313" key="4">
    <source>
        <dbReference type="EMBL" id="KPV51651.1"/>
    </source>
</evidence>
<dbReference type="PANTHER" id="PTHR44591:SF3">
    <property type="entry name" value="RESPONSE REGULATORY DOMAIN-CONTAINING PROTEIN"/>
    <property type="match status" value="1"/>
</dbReference>